<dbReference type="GO" id="GO:0005737">
    <property type="term" value="C:cytoplasm"/>
    <property type="evidence" value="ECO:0007669"/>
    <property type="project" value="TreeGrafter"/>
</dbReference>
<organism evidence="7 8">
    <name type="scientific">Stentor coeruleus</name>
    <dbReference type="NCBI Taxonomy" id="5963"/>
    <lineage>
        <taxon>Eukaryota</taxon>
        <taxon>Sar</taxon>
        <taxon>Alveolata</taxon>
        <taxon>Ciliophora</taxon>
        <taxon>Postciliodesmatophora</taxon>
        <taxon>Heterotrichea</taxon>
        <taxon>Heterotrichida</taxon>
        <taxon>Stentoridae</taxon>
        <taxon>Stentor</taxon>
    </lineage>
</organism>
<proteinExistence type="inferred from homology"/>
<sequence length="178" mass="20731">MISLWKYYIKNIEQRPLLTKALTGVVFSYFGDFICQKVIEKSEFNHVRSKVFCSYGLVEAVIGGHFWLNFLEKFFGSKRTLRNALIKTTVDVGLFAPFDLLLFITWTNRLENSTQSLREKITKDYLVTYMDSLVFYIPTSVICFYNISSKYRVPFLCASSLVWDIFMSFATHNSLKSV</sequence>
<dbReference type="PANTHER" id="PTHR11266">
    <property type="entry name" value="PEROXISOMAL MEMBRANE PROTEIN 2, PXMP2 MPV17"/>
    <property type="match status" value="1"/>
</dbReference>
<dbReference type="AlphaFoldDB" id="A0A1R2CGY0"/>
<reference evidence="7 8" key="1">
    <citation type="submission" date="2016-11" db="EMBL/GenBank/DDBJ databases">
        <title>The macronuclear genome of Stentor coeruleus: a giant cell with tiny introns.</title>
        <authorList>
            <person name="Slabodnick M."/>
            <person name="Ruby J.G."/>
            <person name="Reiff S.B."/>
            <person name="Swart E.C."/>
            <person name="Gosai S."/>
            <person name="Prabakaran S."/>
            <person name="Witkowska E."/>
            <person name="Larue G.E."/>
            <person name="Fisher S."/>
            <person name="Freeman R.M."/>
            <person name="Gunawardena J."/>
            <person name="Chu W."/>
            <person name="Stover N.A."/>
            <person name="Gregory B.D."/>
            <person name="Nowacki M."/>
            <person name="Derisi J."/>
            <person name="Roy S.W."/>
            <person name="Marshall W.F."/>
            <person name="Sood P."/>
        </authorList>
    </citation>
    <scope>NUCLEOTIDE SEQUENCE [LARGE SCALE GENOMIC DNA]</scope>
    <source>
        <strain evidence="7">WM001</strain>
    </source>
</reference>
<evidence type="ECO:0000256" key="6">
    <source>
        <dbReference type="RuleBase" id="RU363053"/>
    </source>
</evidence>
<dbReference type="Proteomes" id="UP000187209">
    <property type="component" value="Unassembled WGS sequence"/>
</dbReference>
<accession>A0A1R2CGY0</accession>
<evidence type="ECO:0000256" key="1">
    <source>
        <dbReference type="ARBA" id="ARBA00004141"/>
    </source>
</evidence>
<keyword evidence="8" id="KW-1185">Reference proteome</keyword>
<comment type="caution">
    <text evidence="7">The sequence shown here is derived from an EMBL/GenBank/DDBJ whole genome shotgun (WGS) entry which is preliminary data.</text>
</comment>
<keyword evidence="3 6" id="KW-0812">Transmembrane</keyword>
<evidence type="ECO:0000256" key="2">
    <source>
        <dbReference type="ARBA" id="ARBA00006824"/>
    </source>
</evidence>
<comment type="subcellular location">
    <subcellularLocation>
        <location evidence="1">Membrane</location>
        <topology evidence="1">Multi-pass membrane protein</topology>
    </subcellularLocation>
</comment>
<evidence type="ECO:0000256" key="5">
    <source>
        <dbReference type="ARBA" id="ARBA00023136"/>
    </source>
</evidence>
<dbReference type="GO" id="GO:0016020">
    <property type="term" value="C:membrane"/>
    <property type="evidence" value="ECO:0007669"/>
    <property type="project" value="UniProtKB-SubCell"/>
</dbReference>
<feature type="transmembrane region" description="Helical" evidence="6">
    <location>
        <begin position="126"/>
        <end position="147"/>
    </location>
</feature>
<keyword evidence="4 6" id="KW-1133">Transmembrane helix</keyword>
<feature type="transmembrane region" description="Helical" evidence="6">
    <location>
        <begin position="88"/>
        <end position="106"/>
    </location>
</feature>
<comment type="similarity">
    <text evidence="2 6">Belongs to the peroxisomal membrane protein PXMP2/4 family.</text>
</comment>
<evidence type="ECO:0000256" key="3">
    <source>
        <dbReference type="ARBA" id="ARBA00022692"/>
    </source>
</evidence>
<dbReference type="InterPro" id="IPR007248">
    <property type="entry name" value="Mpv17_PMP22"/>
</dbReference>
<gene>
    <name evidence="7" type="ORF">SteCoe_9782</name>
</gene>
<evidence type="ECO:0000256" key="4">
    <source>
        <dbReference type="ARBA" id="ARBA00022989"/>
    </source>
</evidence>
<protein>
    <recommendedName>
        <fullName evidence="9">Peroxisomal membrane protein MPV17</fullName>
    </recommendedName>
</protein>
<dbReference type="EMBL" id="MPUH01000154">
    <property type="protein sequence ID" value="OMJ88284.1"/>
    <property type="molecule type" value="Genomic_DNA"/>
</dbReference>
<name>A0A1R2CGY0_9CILI</name>
<evidence type="ECO:0000313" key="8">
    <source>
        <dbReference type="Proteomes" id="UP000187209"/>
    </source>
</evidence>
<dbReference type="OrthoDB" id="430207at2759"/>
<keyword evidence="5 6" id="KW-0472">Membrane</keyword>
<dbReference type="Pfam" id="PF04117">
    <property type="entry name" value="Mpv17_PMP22"/>
    <property type="match status" value="1"/>
</dbReference>
<evidence type="ECO:0008006" key="9">
    <source>
        <dbReference type="Google" id="ProtNLM"/>
    </source>
</evidence>
<evidence type="ECO:0000313" key="7">
    <source>
        <dbReference type="EMBL" id="OMJ88284.1"/>
    </source>
</evidence>